<gene>
    <name evidence="8" type="ORF">NDU88_011313</name>
</gene>
<keyword evidence="6" id="KW-0732">Signal</keyword>
<keyword evidence="9" id="KW-1185">Reference proteome</keyword>
<evidence type="ECO:0000256" key="2">
    <source>
        <dbReference type="ARBA" id="ARBA00009287"/>
    </source>
</evidence>
<evidence type="ECO:0000256" key="6">
    <source>
        <dbReference type="SAM" id="SignalP"/>
    </source>
</evidence>
<reference evidence="8" key="1">
    <citation type="journal article" date="2022" name="bioRxiv">
        <title>Sequencing and chromosome-scale assembly of the giantPleurodeles waltlgenome.</title>
        <authorList>
            <person name="Brown T."/>
            <person name="Elewa A."/>
            <person name="Iarovenko S."/>
            <person name="Subramanian E."/>
            <person name="Araus A.J."/>
            <person name="Petzold A."/>
            <person name="Susuki M."/>
            <person name="Suzuki K.-i.T."/>
            <person name="Hayashi T."/>
            <person name="Toyoda A."/>
            <person name="Oliveira C."/>
            <person name="Osipova E."/>
            <person name="Leigh N.D."/>
            <person name="Simon A."/>
            <person name="Yun M.H."/>
        </authorList>
    </citation>
    <scope>NUCLEOTIDE SEQUENCE</scope>
    <source>
        <strain evidence="8">20211129_DDA</strain>
        <tissue evidence="8">Liver</tissue>
    </source>
</reference>
<dbReference type="Proteomes" id="UP001066276">
    <property type="component" value="Chromosome 5"/>
</dbReference>
<dbReference type="AlphaFoldDB" id="A0AAV7S374"/>
<feature type="chain" id="PRO_5044000918" description="Corticotropin-releasing factor domain-containing protein" evidence="6">
    <location>
        <begin position="25"/>
        <end position="169"/>
    </location>
</feature>
<sequence>MKTTVLTLLAVYILLLAHVVPGTSRPMERNSYDGSTVSLNRVLNEETAQALLYFLREKVNPLLEGDPRFLVSLSRATPERPPPDHQMSIKELARLLGSLQPLLQGSGSSAEEAARSSWEEFSERLKREDPPISIDLTFHILRQMIEIAKTQSQKQQAEQNRIILDTVGK</sequence>
<organism evidence="8 9">
    <name type="scientific">Pleurodeles waltl</name>
    <name type="common">Iberian ribbed newt</name>
    <dbReference type="NCBI Taxonomy" id="8319"/>
    <lineage>
        <taxon>Eukaryota</taxon>
        <taxon>Metazoa</taxon>
        <taxon>Chordata</taxon>
        <taxon>Craniata</taxon>
        <taxon>Vertebrata</taxon>
        <taxon>Euteleostomi</taxon>
        <taxon>Amphibia</taxon>
        <taxon>Batrachia</taxon>
        <taxon>Caudata</taxon>
        <taxon>Salamandroidea</taxon>
        <taxon>Salamandridae</taxon>
        <taxon>Pleurodelinae</taxon>
        <taxon>Pleurodeles</taxon>
    </lineage>
</organism>
<evidence type="ECO:0000256" key="3">
    <source>
        <dbReference type="ARBA" id="ARBA00022525"/>
    </source>
</evidence>
<dbReference type="GO" id="GO:0005179">
    <property type="term" value="F:hormone activity"/>
    <property type="evidence" value="ECO:0007669"/>
    <property type="project" value="UniProtKB-KW"/>
</dbReference>
<dbReference type="PANTHER" id="PTHR15035">
    <property type="entry name" value="CORTICOLIBERIN/UROCORTIN"/>
    <property type="match status" value="1"/>
</dbReference>
<feature type="domain" description="Corticotropin-releasing factor" evidence="7">
    <location>
        <begin position="128"/>
        <end position="167"/>
    </location>
</feature>
<evidence type="ECO:0000313" key="8">
    <source>
        <dbReference type="EMBL" id="KAJ1158625.1"/>
    </source>
</evidence>
<dbReference type="InterPro" id="IPR003620">
    <property type="entry name" value="Urocortin_CRF"/>
</dbReference>
<dbReference type="InterPro" id="IPR000187">
    <property type="entry name" value="CRF"/>
</dbReference>
<feature type="signal peptide" evidence="6">
    <location>
        <begin position="1"/>
        <end position="24"/>
    </location>
</feature>
<dbReference type="GO" id="GO:0005576">
    <property type="term" value="C:extracellular region"/>
    <property type="evidence" value="ECO:0007669"/>
    <property type="project" value="UniProtKB-SubCell"/>
</dbReference>
<proteinExistence type="inferred from homology"/>
<keyword evidence="5" id="KW-0027">Amidation</keyword>
<comment type="subcellular location">
    <subcellularLocation>
        <location evidence="1">Secreted</location>
    </subcellularLocation>
</comment>
<evidence type="ECO:0000256" key="5">
    <source>
        <dbReference type="ARBA" id="ARBA00022815"/>
    </source>
</evidence>
<dbReference type="Gene3D" id="6.10.250.1920">
    <property type="match status" value="1"/>
</dbReference>
<evidence type="ECO:0000259" key="7">
    <source>
        <dbReference type="SMART" id="SM00039"/>
    </source>
</evidence>
<evidence type="ECO:0000256" key="4">
    <source>
        <dbReference type="ARBA" id="ARBA00022702"/>
    </source>
</evidence>
<dbReference type="PRINTS" id="PR01612">
    <property type="entry name" value="CRFFAMILY"/>
</dbReference>
<dbReference type="PANTHER" id="PTHR15035:SF11">
    <property type="entry name" value="UROCORTIN"/>
    <property type="match status" value="1"/>
</dbReference>
<evidence type="ECO:0000256" key="1">
    <source>
        <dbReference type="ARBA" id="ARBA00004613"/>
    </source>
</evidence>
<evidence type="ECO:0000313" key="9">
    <source>
        <dbReference type="Proteomes" id="UP001066276"/>
    </source>
</evidence>
<keyword evidence="4" id="KW-0372">Hormone</keyword>
<dbReference type="SMART" id="SM00039">
    <property type="entry name" value="CRF"/>
    <property type="match status" value="1"/>
</dbReference>
<dbReference type="InterPro" id="IPR018446">
    <property type="entry name" value="Corticotropin-releasing_fac_CS"/>
</dbReference>
<name>A0AAV7S374_PLEWA</name>
<comment type="similarity">
    <text evidence="2">Belongs to the sauvagine/corticotropin-releasing factor/urotensin I family.</text>
</comment>
<protein>
    <recommendedName>
        <fullName evidence="7">Corticotropin-releasing factor domain-containing protein</fullName>
    </recommendedName>
</protein>
<dbReference type="EMBL" id="JANPWB010000009">
    <property type="protein sequence ID" value="KAJ1158625.1"/>
    <property type="molecule type" value="Genomic_DNA"/>
</dbReference>
<dbReference type="PROSITE" id="PS00511">
    <property type="entry name" value="CRF"/>
    <property type="match status" value="1"/>
</dbReference>
<accession>A0AAV7S374</accession>
<comment type="caution">
    <text evidence="8">The sequence shown here is derived from an EMBL/GenBank/DDBJ whole genome shotgun (WGS) entry which is preliminary data.</text>
</comment>
<keyword evidence="3" id="KW-0964">Secreted</keyword>
<dbReference type="Pfam" id="PF00473">
    <property type="entry name" value="CRF"/>
    <property type="match status" value="1"/>
</dbReference>